<organism evidence="2 3">
    <name type="scientific">Sphingobacterium alimentarium</name>
    <dbReference type="NCBI Taxonomy" id="797292"/>
    <lineage>
        <taxon>Bacteria</taxon>
        <taxon>Pseudomonadati</taxon>
        <taxon>Bacteroidota</taxon>
        <taxon>Sphingobacteriia</taxon>
        <taxon>Sphingobacteriales</taxon>
        <taxon>Sphingobacteriaceae</taxon>
        <taxon>Sphingobacterium</taxon>
    </lineage>
</organism>
<dbReference type="SUPFAM" id="SSF143120">
    <property type="entry name" value="YefM-like"/>
    <property type="match status" value="1"/>
</dbReference>
<sequence length="91" mass="10368">MLVITSREFRENQASYFDRADKGEEILVQRKKNKAYRIVPVTADDTVLSKSDFLAKIDQSLAQANQGQRYAMHDGESLDDFLDRIGADVQD</sequence>
<evidence type="ECO:0000313" key="2">
    <source>
        <dbReference type="EMBL" id="TCV06055.1"/>
    </source>
</evidence>
<gene>
    <name evidence="2" type="ORF">EDC17_106611</name>
</gene>
<evidence type="ECO:0000313" key="3">
    <source>
        <dbReference type="Proteomes" id="UP000295197"/>
    </source>
</evidence>
<keyword evidence="2" id="KW-0238">DNA-binding</keyword>
<dbReference type="EMBL" id="SMBZ01000066">
    <property type="protein sequence ID" value="TCV06055.1"/>
    <property type="molecule type" value="Genomic_DNA"/>
</dbReference>
<comment type="similarity">
    <text evidence="1">Belongs to the phD/YefM antitoxin family.</text>
</comment>
<dbReference type="Proteomes" id="UP000295197">
    <property type="component" value="Unassembled WGS sequence"/>
</dbReference>
<accession>A0A4R3VPA7</accession>
<evidence type="ECO:0000256" key="1">
    <source>
        <dbReference type="ARBA" id="ARBA00009981"/>
    </source>
</evidence>
<dbReference type="Gene3D" id="3.40.1620.10">
    <property type="entry name" value="YefM-like domain"/>
    <property type="match status" value="1"/>
</dbReference>
<reference evidence="2 3" key="1">
    <citation type="submission" date="2019-03" db="EMBL/GenBank/DDBJ databases">
        <title>Genomic Encyclopedia of Type Strains, Phase IV (KMG-IV): sequencing the most valuable type-strain genomes for metagenomic binning, comparative biology and taxonomic classification.</title>
        <authorList>
            <person name="Goeker M."/>
        </authorList>
    </citation>
    <scope>NUCLEOTIDE SEQUENCE [LARGE SCALE GENOMIC DNA]</scope>
    <source>
        <strain evidence="2 3">DSM 22362</strain>
    </source>
</reference>
<dbReference type="OrthoDB" id="3035307at2"/>
<name>A0A4R3VPA7_9SPHI</name>
<comment type="caution">
    <text evidence="2">The sequence shown here is derived from an EMBL/GenBank/DDBJ whole genome shotgun (WGS) entry which is preliminary data.</text>
</comment>
<dbReference type="InterPro" id="IPR036165">
    <property type="entry name" value="YefM-like_sf"/>
</dbReference>
<dbReference type="RefSeq" id="WP_132779081.1">
    <property type="nucleotide sequence ID" value="NZ_SMBZ01000066.1"/>
</dbReference>
<dbReference type="GO" id="GO:0003677">
    <property type="term" value="F:DNA binding"/>
    <property type="evidence" value="ECO:0007669"/>
    <property type="project" value="UniProtKB-KW"/>
</dbReference>
<keyword evidence="3" id="KW-1185">Reference proteome</keyword>
<protein>
    <submittedName>
        <fullName evidence="2">Antitoxin (DNA-binding transcriptional repressor) of toxin-antitoxin stability system</fullName>
    </submittedName>
</protein>
<dbReference type="AlphaFoldDB" id="A0A4R3VPA7"/>
<proteinExistence type="inferred from homology"/>